<reference evidence="2" key="1">
    <citation type="submission" date="2023-03" db="EMBL/GenBank/DDBJ databases">
        <title>Massive genome expansion in bonnet fungi (Mycena s.s.) driven by repeated elements and novel gene families across ecological guilds.</title>
        <authorList>
            <consortium name="Lawrence Berkeley National Laboratory"/>
            <person name="Harder C.B."/>
            <person name="Miyauchi S."/>
            <person name="Viragh M."/>
            <person name="Kuo A."/>
            <person name="Thoen E."/>
            <person name="Andreopoulos B."/>
            <person name="Lu D."/>
            <person name="Skrede I."/>
            <person name="Drula E."/>
            <person name="Henrissat B."/>
            <person name="Morin E."/>
            <person name="Kohler A."/>
            <person name="Barry K."/>
            <person name="LaButti K."/>
            <person name="Morin E."/>
            <person name="Salamov A."/>
            <person name="Lipzen A."/>
            <person name="Mereny Z."/>
            <person name="Hegedus B."/>
            <person name="Baldrian P."/>
            <person name="Stursova M."/>
            <person name="Weitz H."/>
            <person name="Taylor A."/>
            <person name="Grigoriev I.V."/>
            <person name="Nagy L.G."/>
            <person name="Martin F."/>
            <person name="Kauserud H."/>
        </authorList>
    </citation>
    <scope>NUCLEOTIDE SEQUENCE</scope>
    <source>
        <strain evidence="2">CBHHK188m</strain>
    </source>
</reference>
<keyword evidence="3" id="KW-1185">Reference proteome</keyword>
<feature type="compositionally biased region" description="Basic and acidic residues" evidence="1">
    <location>
        <begin position="116"/>
        <end position="127"/>
    </location>
</feature>
<dbReference type="AlphaFoldDB" id="A0AAD7N9Y3"/>
<feature type="compositionally biased region" description="Acidic residues" evidence="1">
    <location>
        <begin position="78"/>
        <end position="93"/>
    </location>
</feature>
<feature type="region of interest" description="Disordered" evidence="1">
    <location>
        <begin position="208"/>
        <end position="257"/>
    </location>
</feature>
<dbReference type="EMBL" id="JARJLG010000078">
    <property type="protein sequence ID" value="KAJ7751482.1"/>
    <property type="molecule type" value="Genomic_DNA"/>
</dbReference>
<sequence length="289" mass="32302">MQSRDSGYEGSSGHEGSDDREGEGLDDDLAVVRGGHMTADAATEEATRHSNLFSSWFDEEPPIEWFNSPSPEHPEGTGGEEEENDELDVEQEGADGMQGTTSAAGPLQTRQSTQTVREDRSDCKVRDRTRKEHECKAWKEKKKEGGGWRFHALVEHVDYLEEEHVRIMCNTSAPGLQRMLRWMASDAGANQGDLTMVEEVELDQNMLSSDEEQLEPPTKRRRLMQQGSLEVEVKEPKESEDSEVEPEAPVAPQACSEPWPEDMQVMEGEEEVQILYEPATAPTVIVTVA</sequence>
<feature type="compositionally biased region" description="Polar residues" evidence="1">
    <location>
        <begin position="98"/>
        <end position="115"/>
    </location>
</feature>
<evidence type="ECO:0000313" key="3">
    <source>
        <dbReference type="Proteomes" id="UP001215280"/>
    </source>
</evidence>
<gene>
    <name evidence="2" type="ORF">DFH07DRAFT_960890</name>
</gene>
<protein>
    <submittedName>
        <fullName evidence="2">Uncharacterized protein</fullName>
    </submittedName>
</protein>
<name>A0AAD7N9Y3_9AGAR</name>
<comment type="caution">
    <text evidence="2">The sequence shown here is derived from an EMBL/GenBank/DDBJ whole genome shotgun (WGS) entry which is preliminary data.</text>
</comment>
<accession>A0AAD7N9Y3</accession>
<feature type="region of interest" description="Disordered" evidence="1">
    <location>
        <begin position="1"/>
        <end position="127"/>
    </location>
</feature>
<evidence type="ECO:0000256" key="1">
    <source>
        <dbReference type="SAM" id="MobiDB-lite"/>
    </source>
</evidence>
<dbReference type="Proteomes" id="UP001215280">
    <property type="component" value="Unassembled WGS sequence"/>
</dbReference>
<evidence type="ECO:0000313" key="2">
    <source>
        <dbReference type="EMBL" id="KAJ7751482.1"/>
    </source>
</evidence>
<organism evidence="2 3">
    <name type="scientific">Mycena maculata</name>
    <dbReference type="NCBI Taxonomy" id="230809"/>
    <lineage>
        <taxon>Eukaryota</taxon>
        <taxon>Fungi</taxon>
        <taxon>Dikarya</taxon>
        <taxon>Basidiomycota</taxon>
        <taxon>Agaricomycotina</taxon>
        <taxon>Agaricomycetes</taxon>
        <taxon>Agaricomycetidae</taxon>
        <taxon>Agaricales</taxon>
        <taxon>Marasmiineae</taxon>
        <taxon>Mycenaceae</taxon>
        <taxon>Mycena</taxon>
    </lineage>
</organism>
<proteinExistence type="predicted"/>